<protein>
    <recommendedName>
        <fullName evidence="1">Peptidase S74 domain-containing protein</fullName>
    </recommendedName>
</protein>
<evidence type="ECO:0000259" key="1">
    <source>
        <dbReference type="PROSITE" id="PS51688"/>
    </source>
</evidence>
<dbReference type="AlphaFoldDB" id="A0A381TZ12"/>
<dbReference type="PROSITE" id="PS51688">
    <property type="entry name" value="ICA"/>
    <property type="match status" value="1"/>
</dbReference>
<sequence>MMNKNIQAMITFFLLMSAAFPSISVQGVLRDPLGKTVEDGTYTITFRIYNVETDGSALWYETMGNVTVQHGVFSEELGNNSDYPMDTLAFRTTYYIGVTVGSGIEMSPRTKLTTSPYSKAVFGEENVFPSYGSVGVGTTSPDALVHMIENTSNSDQDLLLMQNSDLEDQLRIEHDGALTVTTDENTIGIGTGGDLGAVIHVETSGSGQDMLHLEDADGVALKVEHDGTLTISTDGGAIGIGTDDPEAVIHIESSESDQDMLLVKDSDGVEQVKIDSNGDMSITNDIIIGSNAAIQFSDGTTLVSSDFAGPSSSVLTPADADINADYEGATDTTGVGGDGIGDINFKINGVTKASILNNGNAEFGGDASVAGALDVTGATTFSSTLAVTGATTLTGNVTVSGTVDGREISVDGDKLDGIEEDATNVTNNSQISNGRGYITSTVGSTPDFNTVKYNNAIDNKFFRVGVPYHLYGETDGGAASQLQWWYNDPESSGYNSVMILLGGNGGQGWAVTSDRRSKQDITDYPYALDKVLSLRPVTYRFKTHPDADPFPGFIAQEVQEIFPEFVNII</sequence>
<organism evidence="2">
    <name type="scientific">marine metagenome</name>
    <dbReference type="NCBI Taxonomy" id="408172"/>
    <lineage>
        <taxon>unclassified sequences</taxon>
        <taxon>metagenomes</taxon>
        <taxon>ecological metagenomes</taxon>
    </lineage>
</organism>
<name>A0A381TZ12_9ZZZZ</name>
<dbReference type="Pfam" id="PF13884">
    <property type="entry name" value="Peptidase_S74"/>
    <property type="match status" value="1"/>
</dbReference>
<dbReference type="InterPro" id="IPR036388">
    <property type="entry name" value="WH-like_DNA-bd_sf"/>
</dbReference>
<proteinExistence type="predicted"/>
<feature type="domain" description="Peptidase S74" evidence="1">
    <location>
        <begin position="513"/>
        <end position="569"/>
    </location>
</feature>
<gene>
    <name evidence="2" type="ORF">METZ01_LOCUS72257</name>
</gene>
<accession>A0A381TZ12</accession>
<reference evidence="2" key="1">
    <citation type="submission" date="2018-05" db="EMBL/GenBank/DDBJ databases">
        <authorList>
            <person name="Lanie J.A."/>
            <person name="Ng W.-L."/>
            <person name="Kazmierczak K.M."/>
            <person name="Andrzejewski T.M."/>
            <person name="Davidsen T.M."/>
            <person name="Wayne K.J."/>
            <person name="Tettelin H."/>
            <person name="Glass J.I."/>
            <person name="Rusch D."/>
            <person name="Podicherti R."/>
            <person name="Tsui H.-C.T."/>
            <person name="Winkler M.E."/>
        </authorList>
    </citation>
    <scope>NUCLEOTIDE SEQUENCE</scope>
</reference>
<dbReference type="EMBL" id="UINC01005148">
    <property type="protein sequence ID" value="SVA19403.1"/>
    <property type="molecule type" value="Genomic_DNA"/>
</dbReference>
<feature type="non-terminal residue" evidence="2">
    <location>
        <position position="569"/>
    </location>
</feature>
<dbReference type="Gene3D" id="1.10.10.10">
    <property type="entry name" value="Winged helix-like DNA-binding domain superfamily/Winged helix DNA-binding domain"/>
    <property type="match status" value="1"/>
</dbReference>
<dbReference type="InterPro" id="IPR030392">
    <property type="entry name" value="S74_ICA"/>
</dbReference>
<evidence type="ECO:0000313" key="2">
    <source>
        <dbReference type="EMBL" id="SVA19403.1"/>
    </source>
</evidence>